<feature type="region of interest" description="Disordered" evidence="1">
    <location>
        <begin position="1"/>
        <end position="34"/>
    </location>
</feature>
<organism evidence="2 3">
    <name type="scientific">Cricetulus griseus</name>
    <name type="common">Chinese hamster</name>
    <name type="synonym">Cricetulus barabensis griseus</name>
    <dbReference type="NCBI Taxonomy" id="10029"/>
    <lineage>
        <taxon>Eukaryota</taxon>
        <taxon>Metazoa</taxon>
        <taxon>Chordata</taxon>
        <taxon>Craniata</taxon>
        <taxon>Vertebrata</taxon>
        <taxon>Euteleostomi</taxon>
        <taxon>Mammalia</taxon>
        <taxon>Eutheria</taxon>
        <taxon>Euarchontoglires</taxon>
        <taxon>Glires</taxon>
        <taxon>Rodentia</taxon>
        <taxon>Myomorpha</taxon>
        <taxon>Muroidea</taxon>
        <taxon>Cricetidae</taxon>
        <taxon>Cricetinae</taxon>
        <taxon>Cricetulus</taxon>
    </lineage>
</organism>
<reference evidence="3" key="1">
    <citation type="journal article" date="2013" name="Nat. Biotechnol.">
        <title>Chinese hamster genome sequenced from sorted chromosomes.</title>
        <authorList>
            <person name="Brinkrolf K."/>
            <person name="Rupp O."/>
            <person name="Laux H."/>
            <person name="Kollin F."/>
            <person name="Ernst W."/>
            <person name="Linke B."/>
            <person name="Kofler R."/>
            <person name="Romand S."/>
            <person name="Hesse F."/>
            <person name="Budach W.E."/>
            <person name="Galosy S."/>
            <person name="Muller D."/>
            <person name="Noll T."/>
            <person name="Wienberg J."/>
            <person name="Jostock T."/>
            <person name="Leonard M."/>
            <person name="Grillari J."/>
            <person name="Tauch A."/>
            <person name="Goesmann A."/>
            <person name="Helk B."/>
            <person name="Mott J.E."/>
            <person name="Puhler A."/>
            <person name="Borth N."/>
        </authorList>
    </citation>
    <scope>NUCLEOTIDE SEQUENCE [LARGE SCALE GENOMIC DNA]</scope>
    <source>
        <strain evidence="3">17A/GY</strain>
    </source>
</reference>
<dbReference type="Proteomes" id="UP000030759">
    <property type="component" value="Unassembled WGS sequence"/>
</dbReference>
<gene>
    <name evidence="2" type="ORF">H671_3g10904</name>
</gene>
<proteinExistence type="predicted"/>
<dbReference type="AlphaFoldDB" id="A0A061I6E9"/>
<evidence type="ECO:0000256" key="1">
    <source>
        <dbReference type="SAM" id="MobiDB-lite"/>
    </source>
</evidence>
<evidence type="ECO:0000313" key="2">
    <source>
        <dbReference type="EMBL" id="ERE77660.1"/>
    </source>
</evidence>
<protein>
    <submittedName>
        <fullName evidence="2">Uncharacterized protein</fullName>
    </submittedName>
</protein>
<feature type="compositionally biased region" description="Polar residues" evidence="1">
    <location>
        <begin position="1"/>
        <end position="11"/>
    </location>
</feature>
<dbReference type="EMBL" id="KE673296">
    <property type="protein sequence ID" value="ERE77660.1"/>
    <property type="molecule type" value="Genomic_DNA"/>
</dbReference>
<name>A0A061I6E9_CRIGR</name>
<evidence type="ECO:0000313" key="3">
    <source>
        <dbReference type="Proteomes" id="UP000030759"/>
    </source>
</evidence>
<accession>A0A061I6E9</accession>
<sequence>MWPFLLSSSGNGPREGLPNSQPEERPKPQLHSSMQGLLVTPVQDKWPPAFSSKRTLQVKSGNSSLEIFIVYELDKRNALERCSKVMLDIQL</sequence>